<evidence type="ECO:0000256" key="5">
    <source>
        <dbReference type="ARBA" id="ARBA00022989"/>
    </source>
</evidence>
<protein>
    <submittedName>
        <fullName evidence="9">Solute:Na+ symporter, SSS family</fullName>
    </submittedName>
</protein>
<feature type="transmembrane region" description="Helical" evidence="8">
    <location>
        <begin position="432"/>
        <end position="450"/>
    </location>
</feature>
<evidence type="ECO:0000256" key="7">
    <source>
        <dbReference type="RuleBase" id="RU362091"/>
    </source>
</evidence>
<comment type="caution">
    <text evidence="9">The sequence shown here is derived from an EMBL/GenBank/DDBJ whole genome shotgun (WGS) entry which is preliminary data.</text>
</comment>
<feature type="transmembrane region" description="Helical" evidence="8">
    <location>
        <begin position="154"/>
        <end position="172"/>
    </location>
</feature>
<dbReference type="GO" id="GO:0022857">
    <property type="term" value="F:transmembrane transporter activity"/>
    <property type="evidence" value="ECO:0007669"/>
    <property type="project" value="InterPro"/>
</dbReference>
<dbReference type="AlphaFoldDB" id="A0AA46AI14"/>
<comment type="similarity">
    <text evidence="2 7">Belongs to the sodium:solute symporter (SSF) (TC 2.A.21) family.</text>
</comment>
<dbReference type="InterPro" id="IPR001734">
    <property type="entry name" value="Na/solute_symporter"/>
</dbReference>
<evidence type="ECO:0000313" key="9">
    <source>
        <dbReference type="EMBL" id="SMP45653.1"/>
    </source>
</evidence>
<dbReference type="EMBL" id="FXUF01000002">
    <property type="protein sequence ID" value="SMP45653.1"/>
    <property type="molecule type" value="Genomic_DNA"/>
</dbReference>
<dbReference type="RefSeq" id="WP_283408241.1">
    <property type="nucleotide sequence ID" value="NZ_FXUF01000002.1"/>
</dbReference>
<feature type="transmembrane region" description="Helical" evidence="8">
    <location>
        <begin position="305"/>
        <end position="332"/>
    </location>
</feature>
<sequence>MNSAVIMSCYLLLTMGVGIYLSRSNKSTETFFVAKKGLGVGLIVPLLFAELIAGAGTIGNAEMAFRTGLSSVWAQWGMAAGCILFVIFVSRFYWIMGDKQGVMSVPEAFGKRFDERTRLAIMMIISLAYSLIYSTQPVSAAAILAPMFNISVNTTAWVVAVVIIIITITGGLKGAAYLSIIHSFVMYFGMFLTAAIVLRHVGGYQVIRQELPNEMFHLLEPGIFTVIAWILGTAFSFFTASTVVAVTFGAKSLKSANRGIVLGAFLIIPFALSPALIGLAARAQMPHILAKNALFEIASSVSNEVAGMASMGVIAAILSTAPVMLLITVTTLTRDLYKGIIKPQATDQEQMRFSQVAIIGIGLAGTYFGLQSTSILGQLLGALQIRSIAGVVLVISLLWPRVSNTAVFYSIITGGVLAAGWHFAGSPFGIEPLWPSLIVGIPLLVVLSLCSSEKVSAEYKNYHALSVKAVEDENQTMINQSI</sequence>
<evidence type="ECO:0000256" key="1">
    <source>
        <dbReference type="ARBA" id="ARBA00004141"/>
    </source>
</evidence>
<dbReference type="Gene3D" id="1.20.1730.10">
    <property type="entry name" value="Sodium/glucose cotransporter"/>
    <property type="match status" value="1"/>
</dbReference>
<dbReference type="PANTHER" id="PTHR48086">
    <property type="entry name" value="SODIUM/PROLINE SYMPORTER-RELATED"/>
    <property type="match status" value="1"/>
</dbReference>
<evidence type="ECO:0000256" key="3">
    <source>
        <dbReference type="ARBA" id="ARBA00022448"/>
    </source>
</evidence>
<dbReference type="GO" id="GO:0005886">
    <property type="term" value="C:plasma membrane"/>
    <property type="evidence" value="ECO:0007669"/>
    <property type="project" value="TreeGrafter"/>
</dbReference>
<comment type="subcellular location">
    <subcellularLocation>
        <location evidence="1">Membrane</location>
        <topology evidence="1">Multi-pass membrane protein</topology>
    </subcellularLocation>
</comment>
<feature type="transmembrane region" description="Helical" evidence="8">
    <location>
        <begin position="260"/>
        <end position="285"/>
    </location>
</feature>
<dbReference type="InterPro" id="IPR038377">
    <property type="entry name" value="Na/Glc_symporter_sf"/>
</dbReference>
<evidence type="ECO:0000256" key="6">
    <source>
        <dbReference type="ARBA" id="ARBA00023136"/>
    </source>
</evidence>
<feature type="transmembrane region" description="Helical" evidence="8">
    <location>
        <begin position="376"/>
        <end position="399"/>
    </location>
</feature>
<dbReference type="Proteomes" id="UP001158066">
    <property type="component" value="Unassembled WGS sequence"/>
</dbReference>
<keyword evidence="5 8" id="KW-1133">Transmembrane helix</keyword>
<proteinExistence type="inferred from homology"/>
<organism evidence="9 10">
    <name type="scientific">Anoxynatronum buryatiense</name>
    <dbReference type="NCBI Taxonomy" id="489973"/>
    <lineage>
        <taxon>Bacteria</taxon>
        <taxon>Bacillati</taxon>
        <taxon>Bacillota</taxon>
        <taxon>Clostridia</taxon>
        <taxon>Eubacteriales</taxon>
        <taxon>Clostridiaceae</taxon>
        <taxon>Anoxynatronum</taxon>
    </lineage>
</organism>
<dbReference type="CDD" id="cd10322">
    <property type="entry name" value="SLC5sbd"/>
    <property type="match status" value="1"/>
</dbReference>
<evidence type="ECO:0000256" key="4">
    <source>
        <dbReference type="ARBA" id="ARBA00022692"/>
    </source>
</evidence>
<dbReference type="PROSITE" id="PS50283">
    <property type="entry name" value="NA_SOLUT_SYMP_3"/>
    <property type="match status" value="1"/>
</dbReference>
<feature type="transmembrane region" description="Helical" evidence="8">
    <location>
        <begin position="184"/>
        <end position="202"/>
    </location>
</feature>
<dbReference type="InterPro" id="IPR050277">
    <property type="entry name" value="Sodium:Solute_Symporter"/>
</dbReference>
<keyword evidence="10" id="KW-1185">Reference proteome</keyword>
<keyword evidence="6 8" id="KW-0472">Membrane</keyword>
<reference evidence="9" key="1">
    <citation type="submission" date="2017-05" db="EMBL/GenBank/DDBJ databases">
        <authorList>
            <person name="Varghese N."/>
            <person name="Submissions S."/>
        </authorList>
    </citation>
    <scope>NUCLEOTIDE SEQUENCE</scope>
    <source>
        <strain evidence="9">Su22</strain>
    </source>
</reference>
<feature type="transmembrane region" description="Helical" evidence="8">
    <location>
        <begin position="353"/>
        <end position="370"/>
    </location>
</feature>
<accession>A0AA46AI14</accession>
<feature type="transmembrane region" description="Helical" evidence="8">
    <location>
        <begin position="5"/>
        <end position="21"/>
    </location>
</feature>
<feature type="transmembrane region" description="Helical" evidence="8">
    <location>
        <begin position="73"/>
        <end position="96"/>
    </location>
</feature>
<keyword evidence="3" id="KW-0813">Transport</keyword>
<feature type="transmembrane region" description="Helical" evidence="8">
    <location>
        <begin position="117"/>
        <end position="134"/>
    </location>
</feature>
<keyword evidence="4 8" id="KW-0812">Transmembrane</keyword>
<evidence type="ECO:0000256" key="8">
    <source>
        <dbReference type="SAM" id="Phobius"/>
    </source>
</evidence>
<gene>
    <name evidence="9" type="ORF">SAMN06296020_102341</name>
</gene>
<feature type="transmembrane region" description="Helical" evidence="8">
    <location>
        <begin position="33"/>
        <end position="53"/>
    </location>
</feature>
<dbReference type="Pfam" id="PF00474">
    <property type="entry name" value="SSF"/>
    <property type="match status" value="1"/>
</dbReference>
<feature type="transmembrane region" description="Helical" evidence="8">
    <location>
        <begin position="222"/>
        <end position="248"/>
    </location>
</feature>
<feature type="transmembrane region" description="Helical" evidence="8">
    <location>
        <begin position="406"/>
        <end position="426"/>
    </location>
</feature>
<name>A0AA46AI14_9CLOT</name>
<evidence type="ECO:0000256" key="2">
    <source>
        <dbReference type="ARBA" id="ARBA00006434"/>
    </source>
</evidence>
<dbReference type="PANTHER" id="PTHR48086:SF7">
    <property type="entry name" value="SODIUM-SOLUTE SYMPORTER-RELATED"/>
    <property type="match status" value="1"/>
</dbReference>
<evidence type="ECO:0000313" key="10">
    <source>
        <dbReference type="Proteomes" id="UP001158066"/>
    </source>
</evidence>